<dbReference type="GO" id="GO:0005840">
    <property type="term" value="C:ribosome"/>
    <property type="evidence" value="ECO:0007669"/>
    <property type="project" value="UniProtKB-KW"/>
</dbReference>
<comment type="similarity">
    <text evidence="2">Belongs to the mitochondrion-specific ribosomal protein mS39 family.</text>
</comment>
<dbReference type="GO" id="GO:0005739">
    <property type="term" value="C:mitochondrion"/>
    <property type="evidence" value="ECO:0007669"/>
    <property type="project" value="UniProtKB-SubCell"/>
</dbReference>
<dbReference type="GO" id="GO:0019843">
    <property type="term" value="F:rRNA binding"/>
    <property type="evidence" value="ECO:0007669"/>
    <property type="project" value="UniProtKB-KW"/>
</dbReference>
<evidence type="ECO:0000256" key="8">
    <source>
        <dbReference type="ARBA" id="ARBA00022980"/>
    </source>
</evidence>
<evidence type="ECO:0000256" key="6">
    <source>
        <dbReference type="ARBA" id="ARBA00022884"/>
    </source>
</evidence>
<keyword evidence="3" id="KW-0699">rRNA-binding</keyword>
<keyword evidence="5" id="KW-0810">Translation regulation</keyword>
<dbReference type="PROSITE" id="PS51375">
    <property type="entry name" value="PPR"/>
    <property type="match status" value="1"/>
</dbReference>
<dbReference type="InterPro" id="IPR037387">
    <property type="entry name" value="PTCD3"/>
</dbReference>
<evidence type="ECO:0000256" key="1">
    <source>
        <dbReference type="ARBA" id="ARBA00004173"/>
    </source>
</evidence>
<evidence type="ECO:0000313" key="13">
    <source>
        <dbReference type="EMBL" id="CAD7077516.1"/>
    </source>
</evidence>
<keyword evidence="6" id="KW-0694">RNA-binding</keyword>
<dbReference type="InParanoid" id="A0A7R8YPL5"/>
<reference evidence="13 14" key="1">
    <citation type="submission" date="2020-11" db="EMBL/GenBank/DDBJ databases">
        <authorList>
            <person name="Wallbank WR R."/>
            <person name="Pardo Diaz C."/>
            <person name="Kozak K."/>
            <person name="Martin S."/>
            <person name="Jiggins C."/>
            <person name="Moest M."/>
            <person name="Warren A I."/>
            <person name="Generalovic N T."/>
            <person name="Byers J.R.P. K."/>
            <person name="Montejo-Kovacevich G."/>
            <person name="Yen C E."/>
        </authorList>
    </citation>
    <scope>NUCLEOTIDE SEQUENCE [LARGE SCALE GENOMIC DNA]</scope>
</reference>
<protein>
    <recommendedName>
        <fullName evidence="11">Small ribosomal subunit protein mS39</fullName>
    </recommendedName>
</protein>
<keyword evidence="10" id="KW-0687">Ribonucleoprotein</keyword>
<keyword evidence="4" id="KW-0677">Repeat</keyword>
<keyword evidence="9" id="KW-0496">Mitochondrion</keyword>
<proteinExistence type="inferred from homology"/>
<feature type="repeat" description="PPR" evidence="12">
    <location>
        <begin position="221"/>
        <end position="255"/>
    </location>
</feature>
<keyword evidence="8" id="KW-0689">Ribosomal protein</keyword>
<name>A0A7R8YPL5_HERIL</name>
<dbReference type="Pfam" id="PF22330">
    <property type="entry name" value="Rib_mS39_PPR"/>
    <property type="match status" value="1"/>
</dbReference>
<accession>A0A7R8YPL5</accession>
<dbReference type="NCBIfam" id="TIGR00756">
    <property type="entry name" value="PPR"/>
    <property type="match status" value="1"/>
</dbReference>
<dbReference type="OrthoDB" id="185373at2759"/>
<dbReference type="InterPro" id="IPR011990">
    <property type="entry name" value="TPR-like_helical_dom_sf"/>
</dbReference>
<dbReference type="OMA" id="FMHQEAQ"/>
<evidence type="ECO:0000256" key="3">
    <source>
        <dbReference type="ARBA" id="ARBA00022730"/>
    </source>
</evidence>
<dbReference type="InterPro" id="IPR002885">
    <property type="entry name" value="PPR_rpt"/>
</dbReference>
<evidence type="ECO:0000256" key="10">
    <source>
        <dbReference type="ARBA" id="ARBA00023274"/>
    </source>
</evidence>
<dbReference type="FunCoup" id="A0A7R8YPL5">
    <property type="interactions" value="1801"/>
</dbReference>
<dbReference type="GO" id="GO:0043024">
    <property type="term" value="F:ribosomal small subunit binding"/>
    <property type="evidence" value="ECO:0007669"/>
    <property type="project" value="InterPro"/>
</dbReference>
<evidence type="ECO:0000256" key="7">
    <source>
        <dbReference type="ARBA" id="ARBA00022946"/>
    </source>
</evidence>
<evidence type="ECO:0000256" key="2">
    <source>
        <dbReference type="ARBA" id="ARBA00008551"/>
    </source>
</evidence>
<dbReference type="GO" id="GO:0006417">
    <property type="term" value="P:regulation of translation"/>
    <property type="evidence" value="ECO:0007669"/>
    <property type="project" value="UniProtKB-KW"/>
</dbReference>
<dbReference type="PANTHER" id="PTHR16276:SF1">
    <property type="entry name" value="SMALL RIBOSOMAL SUBUNIT PROTEIN MS39"/>
    <property type="match status" value="1"/>
</dbReference>
<sequence>MLVSRIFPLRTIRAQYSVALVRNNSTQTDPEHISIPKRIHRSPTDILNALSKTVGQDPTAAHYKYHDDPYLIPQSNLQKRIYAMAQESGRKAARWLRQEHRELFQHSEADPPIKAFYPKMVFTEESEVDEKCLEGLIYDSEVTDATFVYTLMQTKGMPVSDSLKQSLLELLCFFNHTEPLSPELIEERWFQQSLQGKERQRKTWKDGELAELLFTELEPKTSRTYAAIIRGMCKYFQVERAYALFQEAYEKQIELDVETYNSIISITNFLKEAAEPRWELCQDLLNKMNAQGLCPNLGTMNALLSSISSIGNFRLARGVCLQVLGEFKELGVEPSLASWYYVLTTFCRERGPVSHVLVDILNEIEGKEFTIRDPKDTYFFVTAMDVSRNHLHDKHTAKRIDKLLHHGKNYDLIGDSYKESIYYRHLFALLCHTEPLEEFMKTYDLLVPNVYTPEPGIMEEVVRAVETNGALEYIPRLWSDMIIFDHTSRESLVNLVLKIITENRPSADIPTHQDLEERFNTIAWDVYTKIDEQSGARTQRMSFTGQMLGNILSVLSRGKEFEKAKTVFKKLDKSQHQIAGTPSYTSMVEYVDLCVAEKSPTEALDCLEYCIENGLDNVALARKIKEGFTLSEMHIAKLKNLVGDDILKE</sequence>
<dbReference type="AlphaFoldDB" id="A0A7R8YPL5"/>
<evidence type="ECO:0000256" key="12">
    <source>
        <dbReference type="PROSITE-ProRule" id="PRU00708"/>
    </source>
</evidence>
<dbReference type="GO" id="GO:1990904">
    <property type="term" value="C:ribonucleoprotein complex"/>
    <property type="evidence" value="ECO:0007669"/>
    <property type="project" value="UniProtKB-KW"/>
</dbReference>
<dbReference type="EMBL" id="LR899009">
    <property type="protein sequence ID" value="CAD7077516.1"/>
    <property type="molecule type" value="Genomic_DNA"/>
</dbReference>
<dbReference type="InterPro" id="IPR055063">
    <property type="entry name" value="Rib_mS39_PPR"/>
</dbReference>
<evidence type="ECO:0000256" key="5">
    <source>
        <dbReference type="ARBA" id="ARBA00022845"/>
    </source>
</evidence>
<evidence type="ECO:0000256" key="9">
    <source>
        <dbReference type="ARBA" id="ARBA00023128"/>
    </source>
</evidence>
<dbReference type="PANTHER" id="PTHR16276">
    <property type="entry name" value="PENTATRICOPEPTIDE REPEAT DOMAIN-CONTAINING PROTEIN 3"/>
    <property type="match status" value="1"/>
</dbReference>
<dbReference type="Pfam" id="PF13812">
    <property type="entry name" value="PPR_3"/>
    <property type="match status" value="1"/>
</dbReference>
<comment type="subcellular location">
    <subcellularLocation>
        <location evidence="1">Mitochondrion</location>
    </subcellularLocation>
</comment>
<dbReference type="Proteomes" id="UP000594454">
    <property type="component" value="Chromosome 1"/>
</dbReference>
<evidence type="ECO:0000313" key="14">
    <source>
        <dbReference type="Proteomes" id="UP000594454"/>
    </source>
</evidence>
<keyword evidence="7" id="KW-0809">Transit peptide</keyword>
<evidence type="ECO:0000256" key="11">
    <source>
        <dbReference type="ARBA" id="ARBA00035134"/>
    </source>
</evidence>
<dbReference type="GO" id="GO:0032543">
    <property type="term" value="P:mitochondrial translation"/>
    <property type="evidence" value="ECO:0007669"/>
    <property type="project" value="InterPro"/>
</dbReference>
<evidence type="ECO:0000256" key="4">
    <source>
        <dbReference type="ARBA" id="ARBA00022737"/>
    </source>
</evidence>
<dbReference type="FunFam" id="1.25.40.10:FF:001004">
    <property type="entry name" value="Protein PTCD3 homolog, mitochondrial"/>
    <property type="match status" value="1"/>
</dbReference>
<dbReference type="Gene3D" id="1.25.40.10">
    <property type="entry name" value="Tetratricopeptide repeat domain"/>
    <property type="match status" value="1"/>
</dbReference>
<keyword evidence="14" id="KW-1185">Reference proteome</keyword>
<gene>
    <name evidence="13" type="ORF">HERILL_LOCUS857</name>
</gene>
<organism evidence="13 14">
    <name type="scientific">Hermetia illucens</name>
    <name type="common">Black soldier fly</name>
    <dbReference type="NCBI Taxonomy" id="343691"/>
    <lineage>
        <taxon>Eukaryota</taxon>
        <taxon>Metazoa</taxon>
        <taxon>Ecdysozoa</taxon>
        <taxon>Arthropoda</taxon>
        <taxon>Hexapoda</taxon>
        <taxon>Insecta</taxon>
        <taxon>Pterygota</taxon>
        <taxon>Neoptera</taxon>
        <taxon>Endopterygota</taxon>
        <taxon>Diptera</taxon>
        <taxon>Brachycera</taxon>
        <taxon>Stratiomyomorpha</taxon>
        <taxon>Stratiomyidae</taxon>
        <taxon>Hermetiinae</taxon>
        <taxon>Hermetia</taxon>
    </lineage>
</organism>